<sequence length="239" mass="27038">MDLITPLELSSLEPVGQGAQKLVFRHPDDPRVLVKVVNPRFIDRRDRKDRFYQKRRRIGHHRAFAREMTEHLVSRARTPGRLAPCRHMQNILGVVDTDMGAALLVEAVLDEQGNLAPTLRDLVDVGRLGQREERALETFLDWALNSRVLINDLSADNLAWHPDGHFVMIDGLGDRAGIPIRAVSPRLNRLYKRKKIRQLREEIGRKEQPTGIGKAIAVALAIIVALLALLATQMELLLE</sequence>
<evidence type="ECO:0008006" key="4">
    <source>
        <dbReference type="Google" id="ProtNLM"/>
    </source>
</evidence>
<evidence type="ECO:0000313" key="2">
    <source>
        <dbReference type="EMBL" id="QGT78955.1"/>
    </source>
</evidence>
<keyword evidence="1" id="KW-1133">Transmembrane helix</keyword>
<keyword evidence="1" id="KW-0812">Transmembrane</keyword>
<feature type="transmembrane region" description="Helical" evidence="1">
    <location>
        <begin position="215"/>
        <end position="234"/>
    </location>
</feature>
<accession>A0A6I6D485</accession>
<reference evidence="2 3" key="1">
    <citation type="submission" date="2019-11" db="EMBL/GenBank/DDBJ databases">
        <authorList>
            <person name="Zhang J."/>
            <person name="Sun C."/>
        </authorList>
    </citation>
    <scope>NUCLEOTIDE SEQUENCE [LARGE SCALE GENOMIC DNA]</scope>
    <source>
        <strain evidence="3">sp2</strain>
    </source>
</reference>
<keyword evidence="3" id="KW-1185">Reference proteome</keyword>
<dbReference type="Proteomes" id="UP000427716">
    <property type="component" value="Chromosome"/>
</dbReference>
<keyword evidence="1" id="KW-0472">Membrane</keyword>
<protein>
    <recommendedName>
        <fullName evidence="4">PhoP regulatory network protein YrbL</fullName>
    </recommendedName>
</protein>
<evidence type="ECO:0000313" key="3">
    <source>
        <dbReference type="Proteomes" id="UP000427716"/>
    </source>
</evidence>
<organism evidence="2 3">
    <name type="scientific">Guyparkeria halophila</name>
    <dbReference type="NCBI Taxonomy" id="47960"/>
    <lineage>
        <taxon>Bacteria</taxon>
        <taxon>Pseudomonadati</taxon>
        <taxon>Pseudomonadota</taxon>
        <taxon>Gammaproteobacteria</taxon>
        <taxon>Chromatiales</taxon>
        <taxon>Thioalkalibacteraceae</taxon>
        <taxon>Guyparkeria</taxon>
    </lineage>
</organism>
<dbReference type="Pfam" id="PF10707">
    <property type="entry name" value="YrbL-PhoP_reg"/>
    <property type="match status" value="1"/>
</dbReference>
<proteinExistence type="predicted"/>
<evidence type="ECO:0000256" key="1">
    <source>
        <dbReference type="SAM" id="Phobius"/>
    </source>
</evidence>
<name>A0A6I6D485_9GAMM</name>
<dbReference type="AlphaFoldDB" id="A0A6I6D485"/>
<dbReference type="KEGG" id="ghl:GM160_08635"/>
<dbReference type="InterPro" id="IPR019647">
    <property type="entry name" value="PhoP_reg_network_YrbL"/>
</dbReference>
<dbReference type="RefSeq" id="WP_156574601.1">
    <property type="nucleotide sequence ID" value="NZ_CP046415.1"/>
</dbReference>
<gene>
    <name evidence="2" type="ORF">GM160_08635</name>
</gene>
<dbReference type="EMBL" id="CP046415">
    <property type="protein sequence ID" value="QGT78955.1"/>
    <property type="molecule type" value="Genomic_DNA"/>
</dbReference>